<dbReference type="Proteomes" id="UP001324427">
    <property type="component" value="Unassembled WGS sequence"/>
</dbReference>
<proteinExistence type="predicted"/>
<evidence type="ECO:0000313" key="2">
    <source>
        <dbReference type="EMBL" id="KAK4544605.1"/>
    </source>
</evidence>
<name>A0AAV9JI01_9PEZI</name>
<dbReference type="AlphaFoldDB" id="A0AAV9JI01"/>
<evidence type="ECO:0000313" key="3">
    <source>
        <dbReference type="Proteomes" id="UP001324427"/>
    </source>
</evidence>
<reference evidence="2 3" key="1">
    <citation type="submission" date="2021-11" db="EMBL/GenBank/DDBJ databases">
        <title>Black yeast isolated from Biological Soil Crust.</title>
        <authorList>
            <person name="Kurbessoian T."/>
        </authorList>
    </citation>
    <scope>NUCLEOTIDE SEQUENCE [LARGE SCALE GENOMIC DNA]</scope>
    <source>
        <strain evidence="2 3">CCFEE 5522</strain>
    </source>
</reference>
<protein>
    <recommendedName>
        <fullName evidence="4">rRNA-processing protein FYV7</fullName>
    </recommendedName>
</protein>
<feature type="compositionally biased region" description="Basic residues" evidence="1">
    <location>
        <begin position="125"/>
        <end position="134"/>
    </location>
</feature>
<feature type="compositionally biased region" description="Basic and acidic residues" evidence="1">
    <location>
        <begin position="1"/>
        <end position="10"/>
    </location>
</feature>
<dbReference type="PANTHER" id="PTHR41805:SF1">
    <property type="entry name" value="RRNA-PROCESSING PROTEIN FYV7"/>
    <property type="match status" value="1"/>
</dbReference>
<feature type="region of interest" description="Disordered" evidence="1">
    <location>
        <begin position="63"/>
        <end position="200"/>
    </location>
</feature>
<evidence type="ECO:0008006" key="4">
    <source>
        <dbReference type="Google" id="ProtNLM"/>
    </source>
</evidence>
<gene>
    <name evidence="2" type="ORF">LTR36_004177</name>
</gene>
<dbReference type="EMBL" id="JAVFHQ010000024">
    <property type="protein sequence ID" value="KAK4544605.1"/>
    <property type="molecule type" value="Genomic_DNA"/>
</dbReference>
<comment type="caution">
    <text evidence="2">The sequence shown here is derived from an EMBL/GenBank/DDBJ whole genome shotgun (WGS) entry which is preliminary data.</text>
</comment>
<feature type="compositionally biased region" description="Basic and acidic residues" evidence="1">
    <location>
        <begin position="138"/>
        <end position="177"/>
    </location>
</feature>
<dbReference type="PANTHER" id="PTHR41805">
    <property type="entry name" value="EXPRESSED PROTEIN"/>
    <property type="match status" value="1"/>
</dbReference>
<feature type="compositionally biased region" description="Basic and acidic residues" evidence="1">
    <location>
        <begin position="96"/>
        <end position="107"/>
    </location>
</feature>
<keyword evidence="3" id="KW-1185">Reference proteome</keyword>
<accession>A0AAV9JI01</accession>
<organism evidence="2 3">
    <name type="scientific">Oleoguttula mirabilis</name>
    <dbReference type="NCBI Taxonomy" id="1507867"/>
    <lineage>
        <taxon>Eukaryota</taxon>
        <taxon>Fungi</taxon>
        <taxon>Dikarya</taxon>
        <taxon>Ascomycota</taxon>
        <taxon>Pezizomycotina</taxon>
        <taxon>Dothideomycetes</taxon>
        <taxon>Dothideomycetidae</taxon>
        <taxon>Mycosphaerellales</taxon>
        <taxon>Teratosphaeriaceae</taxon>
        <taxon>Oleoguttula</taxon>
    </lineage>
</organism>
<feature type="region of interest" description="Disordered" evidence="1">
    <location>
        <begin position="1"/>
        <end position="39"/>
    </location>
</feature>
<evidence type="ECO:0000256" key="1">
    <source>
        <dbReference type="SAM" id="MobiDB-lite"/>
    </source>
</evidence>
<sequence length="213" mass="24245">MAEKRKHEGEGAAVVDYRPGKKKQKGGFRVGPANLPDGVYKRKTQKIKESLIERAQIKKNYAKLKKQGKIQEEPEGLPQPASLAVEEQPEPSAAPHPDRQTLIDKVAEAPAEEEPAVEAGSHHEPRPRRERKPKTQPFKHEHEDALKRKAQAEEWRKAREEAEQQRQQKIAERERFRKAMAKARTGGPNGQRKLGRESQVLLERVKRMVGEDG</sequence>